<dbReference type="Proteomes" id="UP000069241">
    <property type="component" value="Chromosome"/>
</dbReference>
<dbReference type="PANTHER" id="PTHR34374:SF1">
    <property type="entry name" value="LARGE RIBOSOMAL RNA SUBUNIT ACCUMULATION PROTEIN YCED HOMOLOG 1, CHLOROPLASTIC"/>
    <property type="match status" value="1"/>
</dbReference>
<dbReference type="EMBL" id="CP014229">
    <property type="protein sequence ID" value="AMD89319.1"/>
    <property type="molecule type" value="Genomic_DNA"/>
</dbReference>
<dbReference type="RefSeq" id="WP_062251714.1">
    <property type="nucleotide sequence ID" value="NZ_CP014229.1"/>
</dbReference>
<evidence type="ECO:0000313" key="1">
    <source>
        <dbReference type="EMBL" id="AMD89319.1"/>
    </source>
</evidence>
<reference evidence="2" key="1">
    <citation type="submission" date="2016-02" db="EMBL/GenBank/DDBJ databases">
        <authorList>
            <person name="Holder M.E."/>
            <person name="Ajami N.J."/>
            <person name="Petrosino J.F."/>
        </authorList>
    </citation>
    <scope>NUCLEOTIDE SEQUENCE [LARGE SCALE GENOMIC DNA]</scope>
    <source>
        <strain evidence="2">CCUG 45958</strain>
    </source>
</reference>
<keyword evidence="2" id="KW-1185">Reference proteome</keyword>
<proteinExistence type="predicted"/>
<gene>
    <name evidence="1" type="ORF">AXF13_03885</name>
</gene>
<dbReference type="PANTHER" id="PTHR34374">
    <property type="entry name" value="LARGE RIBOSOMAL RNA SUBUNIT ACCUMULATION PROTEIN YCED HOMOLOG 1, CHLOROPLASTIC"/>
    <property type="match status" value="1"/>
</dbReference>
<dbReference type="KEGG" id="dfi:AXF13_03885"/>
<accession>A0A0X8JIA3</accession>
<name>A0A0X8JIA3_9BACT</name>
<dbReference type="Pfam" id="PF02620">
    <property type="entry name" value="YceD"/>
    <property type="match status" value="1"/>
</dbReference>
<protein>
    <recommendedName>
        <fullName evidence="3">Metal-binding protein</fullName>
    </recommendedName>
</protein>
<dbReference type="InterPro" id="IPR003772">
    <property type="entry name" value="YceD"/>
</dbReference>
<dbReference type="STRING" id="44742.AXF13_03885"/>
<sequence length="190" mass="20678">MQKYRISINDLPPDGKEFDLDDPAIWQTPMREFGMDCRISGPLNAHISVLPTEGGCLVRGELHGQVVLPCNRCAEDTVVDIRTDFEDFEELPGEDDVDAVQNASGGNGAADAEATESRIVYERTMPMLDLAAVCWEEFVLALPVNPLCKTDCKGLCPQCGTNLNNGTCGCIPDEGDPRLAVLRGLTLHKT</sequence>
<dbReference type="AlphaFoldDB" id="A0A0X8JIA3"/>
<organism evidence="1 2">
    <name type="scientific">Desulfovibrio fairfieldensis</name>
    <dbReference type="NCBI Taxonomy" id="44742"/>
    <lineage>
        <taxon>Bacteria</taxon>
        <taxon>Pseudomonadati</taxon>
        <taxon>Thermodesulfobacteriota</taxon>
        <taxon>Desulfovibrionia</taxon>
        <taxon>Desulfovibrionales</taxon>
        <taxon>Desulfovibrionaceae</taxon>
        <taxon>Desulfovibrio</taxon>
    </lineage>
</organism>
<evidence type="ECO:0000313" key="2">
    <source>
        <dbReference type="Proteomes" id="UP000069241"/>
    </source>
</evidence>
<evidence type="ECO:0008006" key="3">
    <source>
        <dbReference type="Google" id="ProtNLM"/>
    </source>
</evidence>